<protein>
    <submittedName>
        <fullName evidence="3">Pilus assembly protein CpaF</fullName>
    </submittedName>
</protein>
<evidence type="ECO:0000313" key="3">
    <source>
        <dbReference type="EMBL" id="SDJ02193.1"/>
    </source>
</evidence>
<dbReference type="SUPFAM" id="SSF52540">
    <property type="entry name" value="P-loop containing nucleoside triphosphate hydrolases"/>
    <property type="match status" value="1"/>
</dbReference>
<dbReference type="Proteomes" id="UP000198853">
    <property type="component" value="Unassembled WGS sequence"/>
</dbReference>
<keyword evidence="4" id="KW-1185">Reference proteome</keyword>
<proteinExistence type="inferred from homology"/>
<evidence type="ECO:0000259" key="2">
    <source>
        <dbReference type="Pfam" id="PF00437"/>
    </source>
</evidence>
<dbReference type="PANTHER" id="PTHR30486">
    <property type="entry name" value="TWITCHING MOTILITY PROTEIN PILT"/>
    <property type="match status" value="1"/>
</dbReference>
<evidence type="ECO:0000256" key="1">
    <source>
        <dbReference type="ARBA" id="ARBA00006611"/>
    </source>
</evidence>
<dbReference type="EMBL" id="FNEN01000011">
    <property type="protein sequence ID" value="SDJ02193.1"/>
    <property type="molecule type" value="Genomic_DNA"/>
</dbReference>
<dbReference type="CDD" id="cd01130">
    <property type="entry name" value="VirB11-like_ATPase"/>
    <property type="match status" value="1"/>
</dbReference>
<dbReference type="OrthoDB" id="9810761at2"/>
<dbReference type="InterPro" id="IPR027417">
    <property type="entry name" value="P-loop_NTPase"/>
</dbReference>
<name>A0A1G8QCA9_9BACI</name>
<reference evidence="3 4" key="1">
    <citation type="submission" date="2016-10" db="EMBL/GenBank/DDBJ databases">
        <authorList>
            <person name="de Groot N.N."/>
        </authorList>
    </citation>
    <scope>NUCLEOTIDE SEQUENCE [LARGE SCALE GENOMIC DNA]</scope>
    <source>
        <strain evidence="3 4">DSM 21771</strain>
    </source>
</reference>
<feature type="domain" description="Bacterial type II secretion system protein E" evidence="2">
    <location>
        <begin position="94"/>
        <end position="368"/>
    </location>
</feature>
<dbReference type="AlphaFoldDB" id="A0A1G8QCA9"/>
<dbReference type="GO" id="GO:0016887">
    <property type="term" value="F:ATP hydrolysis activity"/>
    <property type="evidence" value="ECO:0007669"/>
    <property type="project" value="InterPro"/>
</dbReference>
<gene>
    <name evidence="3" type="ORF">SAMN04488123_11166</name>
</gene>
<dbReference type="Gene3D" id="3.30.450.380">
    <property type="match status" value="1"/>
</dbReference>
<sequence length="457" mass="51095">MSSLFKNKGNNTSTSTRQLSYSSYDEAYTERLLEHYKDRLLNETNLDHLTSMEASEMRVTIERLVNQYMSEEKVVLSKRGKDSLIDQLVNDSVGFGPLEPLLNDSEITEILINGHEEVYVEKKGQLTLTELKFRDEAHLRHIIDRVVAPLGRRIDESSPMVDARLQDGSRVNAVIPPVSLDGTLISIRKFRKDPFEMEDLIDLGTLNDPINEFLTAIVTAKLNVLISGGTGSGKTTLLNSLSKSIPEQERVVTIEDSAELQLNRSNVVGMEARPPNVEGTGEISIRQLVKNSLRMRPDRIIVGEVRGPEAFDMLQAMNTGHEGSLTTVHANSPFDAFRRVEGMIIMAGMELPAHVIREYIVGAVDIIIQGERLTDGRRRIVSVSEVNVQESGQVEIRDIFRFRREGLDSNGEVLGVFEATGNIPNCLDRLKVHGVEIDERIFQPESVVGTRDASYII</sequence>
<dbReference type="InterPro" id="IPR050921">
    <property type="entry name" value="T4SS_GSP_E_ATPase"/>
</dbReference>
<accession>A0A1G8QCA9</accession>
<comment type="similarity">
    <text evidence="1">Belongs to the GSP E family.</text>
</comment>
<dbReference type="RefSeq" id="WP_090399099.1">
    <property type="nucleotide sequence ID" value="NZ_FNEN01000011.1"/>
</dbReference>
<dbReference type="PANTHER" id="PTHR30486:SF15">
    <property type="entry name" value="TYPE II_IV SECRETION SYSTEM ATPASE"/>
    <property type="match status" value="1"/>
</dbReference>
<organism evidence="3 4">
    <name type="scientific">Natribacillus halophilus</name>
    <dbReference type="NCBI Taxonomy" id="549003"/>
    <lineage>
        <taxon>Bacteria</taxon>
        <taxon>Bacillati</taxon>
        <taxon>Bacillota</taxon>
        <taxon>Bacilli</taxon>
        <taxon>Bacillales</taxon>
        <taxon>Bacillaceae</taxon>
        <taxon>Natribacillus</taxon>
    </lineage>
</organism>
<dbReference type="Gene3D" id="3.40.50.300">
    <property type="entry name" value="P-loop containing nucleotide triphosphate hydrolases"/>
    <property type="match status" value="1"/>
</dbReference>
<dbReference type="Pfam" id="PF00437">
    <property type="entry name" value="T2SSE"/>
    <property type="match status" value="1"/>
</dbReference>
<dbReference type="InterPro" id="IPR001482">
    <property type="entry name" value="T2SS/T4SS_dom"/>
</dbReference>
<evidence type="ECO:0000313" key="4">
    <source>
        <dbReference type="Proteomes" id="UP000198853"/>
    </source>
</evidence>